<dbReference type="InterPro" id="IPR001128">
    <property type="entry name" value="Cyt_P450"/>
</dbReference>
<evidence type="ECO:0000256" key="2">
    <source>
        <dbReference type="ARBA" id="ARBA00005179"/>
    </source>
</evidence>
<gene>
    <name evidence="12" type="ORF">D9619_012308</name>
</gene>
<dbReference type="PROSITE" id="PS00086">
    <property type="entry name" value="CYTOCHROME_P450"/>
    <property type="match status" value="1"/>
</dbReference>
<dbReference type="InterPro" id="IPR017972">
    <property type="entry name" value="Cyt_P450_CS"/>
</dbReference>
<keyword evidence="11" id="KW-0812">Transmembrane</keyword>
<keyword evidence="13" id="KW-1185">Reference proteome</keyword>
<evidence type="ECO:0000256" key="6">
    <source>
        <dbReference type="ARBA" id="ARBA00023002"/>
    </source>
</evidence>
<dbReference type="GO" id="GO:0004497">
    <property type="term" value="F:monooxygenase activity"/>
    <property type="evidence" value="ECO:0007669"/>
    <property type="project" value="UniProtKB-KW"/>
</dbReference>
<evidence type="ECO:0000256" key="7">
    <source>
        <dbReference type="ARBA" id="ARBA00023004"/>
    </source>
</evidence>
<comment type="similarity">
    <text evidence="3 10">Belongs to the cytochrome P450 family.</text>
</comment>
<dbReference type="AlphaFoldDB" id="A0A8H5ERA5"/>
<protein>
    <recommendedName>
        <fullName evidence="14">Cytochrome P450</fullName>
    </recommendedName>
</protein>
<dbReference type="InterPro" id="IPR036396">
    <property type="entry name" value="Cyt_P450_sf"/>
</dbReference>
<keyword evidence="5 9" id="KW-0479">Metal-binding</keyword>
<dbReference type="PANTHER" id="PTHR46300:SF7">
    <property type="entry name" value="P450, PUTATIVE (EUROFUNG)-RELATED"/>
    <property type="match status" value="1"/>
</dbReference>
<comment type="pathway">
    <text evidence="2">Secondary metabolite biosynthesis.</text>
</comment>
<dbReference type="SUPFAM" id="SSF48264">
    <property type="entry name" value="Cytochrome P450"/>
    <property type="match status" value="1"/>
</dbReference>
<sequence length="519" mass="57969">MSPITTLFDDWRIALASLAVCGISLYLISSSMAGAKKTGIPGPNGLPLIGNAHQMPPDRPWLTFSSWKQLYGDIIHLNILGKPIIVLNSSKIAKDLMDKKSSIYSDRPILLMAKLCGFYDNFVLLPYGNEWRNQRRLIVHDFSPSMTPRYYELQETAARTLVRNLLKKPESFRDEIQLRIGMIILRVAYGYKVESRADPMLSMALAVLRNFSFAIAPGQWIVDIIPALQYIPKWFPGAGFRKTADDWRNLTIAGLQNPYFWCKANTLQETGKALSPSLCGRYIEETGENMTPEAEFSLVWAAAAVFGGGLDTNMSAVLTFFRAMIANPHVVAKAQEEIDRVIGRDRLPSIDDRPNLPYVRSVIAEVLRYGPPAPMGVAHSVTQDDYYEGYFIPKGSIILPNIWHMTHDPEIYPNPDKFDPDRFEGQDSEMGKIYDLVFGFGRRVCPGLHLAQGTLFAIVATTLATCDVLPGLDRSGRGLMPTTDYENGSIVMPEPYSLRLKPRSTHAVNLLSEASAEID</sequence>
<dbReference type="GO" id="GO:0005506">
    <property type="term" value="F:iron ion binding"/>
    <property type="evidence" value="ECO:0007669"/>
    <property type="project" value="InterPro"/>
</dbReference>
<dbReference type="Gene3D" id="1.10.630.10">
    <property type="entry name" value="Cytochrome P450"/>
    <property type="match status" value="1"/>
</dbReference>
<keyword evidence="6 10" id="KW-0560">Oxidoreductase</keyword>
<keyword evidence="11" id="KW-0472">Membrane</keyword>
<evidence type="ECO:0000256" key="10">
    <source>
        <dbReference type="RuleBase" id="RU000461"/>
    </source>
</evidence>
<comment type="caution">
    <text evidence="12">The sequence shown here is derived from an EMBL/GenBank/DDBJ whole genome shotgun (WGS) entry which is preliminary data.</text>
</comment>
<evidence type="ECO:0008006" key="14">
    <source>
        <dbReference type="Google" id="ProtNLM"/>
    </source>
</evidence>
<comment type="cofactor">
    <cofactor evidence="1 9">
        <name>heme</name>
        <dbReference type="ChEBI" id="CHEBI:30413"/>
    </cofactor>
</comment>
<keyword evidence="11" id="KW-1133">Transmembrane helix</keyword>
<dbReference type="EMBL" id="JAACJJ010000059">
    <property type="protein sequence ID" value="KAF5309552.1"/>
    <property type="molecule type" value="Genomic_DNA"/>
</dbReference>
<dbReference type="CDD" id="cd11065">
    <property type="entry name" value="CYP64-like"/>
    <property type="match status" value="1"/>
</dbReference>
<evidence type="ECO:0000313" key="12">
    <source>
        <dbReference type="EMBL" id="KAF5309552.1"/>
    </source>
</evidence>
<dbReference type="PANTHER" id="PTHR46300">
    <property type="entry name" value="P450, PUTATIVE (EUROFUNG)-RELATED-RELATED"/>
    <property type="match status" value="1"/>
</dbReference>
<proteinExistence type="inferred from homology"/>
<organism evidence="12 13">
    <name type="scientific">Psilocybe cf. subviscida</name>
    <dbReference type="NCBI Taxonomy" id="2480587"/>
    <lineage>
        <taxon>Eukaryota</taxon>
        <taxon>Fungi</taxon>
        <taxon>Dikarya</taxon>
        <taxon>Basidiomycota</taxon>
        <taxon>Agaricomycotina</taxon>
        <taxon>Agaricomycetes</taxon>
        <taxon>Agaricomycetidae</taxon>
        <taxon>Agaricales</taxon>
        <taxon>Agaricineae</taxon>
        <taxon>Strophariaceae</taxon>
        <taxon>Psilocybe</taxon>
    </lineage>
</organism>
<dbReference type="InterPro" id="IPR050364">
    <property type="entry name" value="Cytochrome_P450_fung"/>
</dbReference>
<evidence type="ECO:0000256" key="8">
    <source>
        <dbReference type="ARBA" id="ARBA00023033"/>
    </source>
</evidence>
<dbReference type="Proteomes" id="UP000567179">
    <property type="component" value="Unassembled WGS sequence"/>
</dbReference>
<name>A0A8H5ERA5_9AGAR</name>
<evidence type="ECO:0000256" key="5">
    <source>
        <dbReference type="ARBA" id="ARBA00022723"/>
    </source>
</evidence>
<dbReference type="GO" id="GO:0016705">
    <property type="term" value="F:oxidoreductase activity, acting on paired donors, with incorporation or reduction of molecular oxygen"/>
    <property type="evidence" value="ECO:0007669"/>
    <property type="project" value="InterPro"/>
</dbReference>
<dbReference type="InterPro" id="IPR002401">
    <property type="entry name" value="Cyt_P450_E_grp-I"/>
</dbReference>
<dbReference type="GO" id="GO:0020037">
    <property type="term" value="F:heme binding"/>
    <property type="evidence" value="ECO:0007669"/>
    <property type="project" value="InterPro"/>
</dbReference>
<keyword evidence="4 9" id="KW-0349">Heme</keyword>
<reference evidence="12 13" key="1">
    <citation type="journal article" date="2020" name="ISME J.">
        <title>Uncovering the hidden diversity of litter-decomposition mechanisms in mushroom-forming fungi.</title>
        <authorList>
            <person name="Floudas D."/>
            <person name="Bentzer J."/>
            <person name="Ahren D."/>
            <person name="Johansson T."/>
            <person name="Persson P."/>
            <person name="Tunlid A."/>
        </authorList>
    </citation>
    <scope>NUCLEOTIDE SEQUENCE [LARGE SCALE GENOMIC DNA]</scope>
    <source>
        <strain evidence="12 13">CBS 101986</strain>
    </source>
</reference>
<evidence type="ECO:0000256" key="9">
    <source>
        <dbReference type="PIRSR" id="PIRSR602401-1"/>
    </source>
</evidence>
<evidence type="ECO:0000313" key="13">
    <source>
        <dbReference type="Proteomes" id="UP000567179"/>
    </source>
</evidence>
<evidence type="ECO:0000256" key="4">
    <source>
        <dbReference type="ARBA" id="ARBA00022617"/>
    </source>
</evidence>
<dbReference type="Pfam" id="PF00067">
    <property type="entry name" value="p450"/>
    <property type="match status" value="1"/>
</dbReference>
<keyword evidence="8 10" id="KW-0503">Monooxygenase</keyword>
<evidence type="ECO:0000256" key="3">
    <source>
        <dbReference type="ARBA" id="ARBA00010617"/>
    </source>
</evidence>
<feature type="binding site" description="axial binding residue" evidence="9">
    <location>
        <position position="445"/>
    </location>
    <ligand>
        <name>heme</name>
        <dbReference type="ChEBI" id="CHEBI:30413"/>
    </ligand>
    <ligandPart>
        <name>Fe</name>
        <dbReference type="ChEBI" id="CHEBI:18248"/>
    </ligandPart>
</feature>
<accession>A0A8H5ERA5</accession>
<evidence type="ECO:0000256" key="11">
    <source>
        <dbReference type="SAM" id="Phobius"/>
    </source>
</evidence>
<evidence type="ECO:0000256" key="1">
    <source>
        <dbReference type="ARBA" id="ARBA00001971"/>
    </source>
</evidence>
<dbReference type="PRINTS" id="PR00463">
    <property type="entry name" value="EP450I"/>
</dbReference>
<feature type="transmembrane region" description="Helical" evidence="11">
    <location>
        <begin position="12"/>
        <end position="28"/>
    </location>
</feature>
<keyword evidence="7 9" id="KW-0408">Iron</keyword>
<dbReference type="OrthoDB" id="2789670at2759"/>